<keyword evidence="2" id="KW-0813">Transport</keyword>
<dbReference type="InterPro" id="IPR026847">
    <property type="entry name" value="VPS13"/>
</dbReference>
<feature type="compositionally biased region" description="Acidic residues" evidence="3">
    <location>
        <begin position="720"/>
        <end position="732"/>
    </location>
</feature>
<evidence type="ECO:0000313" key="5">
    <source>
        <dbReference type="EMBL" id="POM80541.1"/>
    </source>
</evidence>
<feature type="non-terminal residue" evidence="5">
    <location>
        <position position="1659"/>
    </location>
</feature>
<dbReference type="Pfam" id="PF12624">
    <property type="entry name" value="VPS13_N"/>
    <property type="match status" value="1"/>
</dbReference>
<feature type="region of interest" description="Disordered" evidence="3">
    <location>
        <begin position="179"/>
        <end position="201"/>
    </location>
</feature>
<comment type="similarity">
    <text evidence="1">Belongs to the VPS13 family.</text>
</comment>
<feature type="compositionally biased region" description="Polar residues" evidence="3">
    <location>
        <begin position="1295"/>
        <end position="1309"/>
    </location>
</feature>
<feature type="region of interest" description="Disordered" evidence="3">
    <location>
        <begin position="719"/>
        <end position="745"/>
    </location>
</feature>
<feature type="region of interest" description="Disordered" evidence="3">
    <location>
        <begin position="1295"/>
        <end position="1316"/>
    </location>
</feature>
<feature type="domain" description="Chorein N-terminal" evidence="4">
    <location>
        <begin position="2"/>
        <end position="582"/>
    </location>
</feature>
<sequence>MLERFRLLTTDEEGKEAFVDQTTVHNAFTYKKAEVTQFGMYWDRLENEDARLERRDNIPKDMREMVLMLSEDVENRRWLLQPCSVGVRLTKNESTDYSTVAKYTVEAEVGALQGSLTREQYEDVLFLQWAFLGRRAVEAHFALARGRPLHAPGARPREWWDYATRLVLEQRRAKLRRKATKDKSLDAVAHPTHRRRPHHRKMRWSSVHKALLEQQLYMEAFRTELRSGSPLDPSTREGKFKQRYEEIYPLDVVLLLRDAAEDAEEHAQEAAKASAKELATNQAAQGGGSWYSYFFGGETDTTAASTEAEEESVLSAEGRENLREAYNDAVEKAGSAHEVPMGCNLISIQIQLANGLMALYQSNAHESPFVTGILCGSLAVNLQPENEWDANFRVQHFDIFNGLAHDSRFHSFCSPSASRSDDPGASCVSIDLNRRAVVQTQPLGDDDVVARLKVRIRSEPIRVMIDPSFVMFFHAFFVSLLPEKQLEKVWQFATSSVADWMFADDPADDMMALESSEVSAEQQTEEAELMRSLERAQGRVAYDVLVDMDAPVLILPENMSEPTGAVLVVDLGMLSFRNDEKVTAVDTPLEVGLNSTGDDPHRLQWRLEVTQIHLSLGRQEQLVLWTDEELRGLTKIVKELSVEFTLHTQASSSRLRLPSRSKRTNAAVRPLPQVGVYAAVPTIVISLSKKQLVALGKIHSSILVQAGVNARNNSKLLTINDEENESGEESMTESDSTSGEGISKGTTTAVTVEEKFLLEMKLSLGCVELNLRESAARDAFTLRATHASFIVETYSAHQAFHGRLKSLVMEDKLYPPDSRFYKLISTGESEDETIHLVVIDVVTFSPEAAARKNGGKASQLEADVEFNVLHLQWNPSSVALFYRIISAYATAIQSHDDAFETEASTLPTGKLTLSPKDLVSETARQAEDTQDRAATLSTLRSRGQPVIMIRASLVQVSLTFNKDQLDRQLARLDMTNSAVNYTSYDIEDQTMEEDAFEITGHVGNFVGTDLSTCKHPLYSTLLGLDEDEARRRSISGKGLEALLTFEYASDPVMSEKSSLRLAFQPIRGVYYHQQILEFVDFVLEGILGAMVSQTLMNATQMLLREDEASVVLDLSVEKPTLILPLNLQDAPHAKVTADVLRLVHFPSSAVHYEGRAGARTRRVVHDEALPRSMIRKSDAEGGGISLRVDCKDLFLEQVRIYCTTTNAKKTRCTDKRPVYEDLLPKPADLKISIEDLVSSTISLGDEDSNETGTMFLPRITVNSVLPPLEAYISRTSYLGIIALILQNFGADELQNTTIPSNSDSTNNVSRPLERRRSRTDSALRLFNRRRSRTDSGLPSLRPTVIYTYLQPDADEATLQKYPLIQLYNAHYPKATTPFPMVAATDFSIVFDDEYEKNPRLAVRLGAFCVLDLVGQSLSSDESSTLLISPQPLEIGYTWDDTAMTGELDLLFSKVTGTVIPQALLTLLGFFTLPSRPSGIETPKDKNLTDVALSSTQAVPPSPSLLTRRESISDILRDGKEPDLTITVRVTAKQVGMALPRDPYDPDSPRVAFAGDFTLEFMWKPHPDPKKRKEDDDLDIQSSILADARNMEIVLENAQRPGCCVASPSSNEQWDAIDVAPLIQLLEPCSLHVEVSDLFPHAGQKQQIVALSFTPIEVFV</sequence>
<proteinExistence type="inferred from homology"/>
<gene>
    <name evidence="5" type="ORF">PHPALM_1612</name>
</gene>
<dbReference type="GO" id="GO:0006623">
    <property type="term" value="P:protein targeting to vacuole"/>
    <property type="evidence" value="ECO:0007669"/>
    <property type="project" value="TreeGrafter"/>
</dbReference>
<dbReference type="GO" id="GO:0045053">
    <property type="term" value="P:protein retention in Golgi apparatus"/>
    <property type="evidence" value="ECO:0007669"/>
    <property type="project" value="TreeGrafter"/>
</dbReference>
<evidence type="ECO:0000259" key="4">
    <source>
        <dbReference type="Pfam" id="PF12624"/>
    </source>
</evidence>
<organism evidence="5 6">
    <name type="scientific">Phytophthora palmivora</name>
    <dbReference type="NCBI Taxonomy" id="4796"/>
    <lineage>
        <taxon>Eukaryota</taxon>
        <taxon>Sar</taxon>
        <taxon>Stramenopiles</taxon>
        <taxon>Oomycota</taxon>
        <taxon>Peronosporomycetes</taxon>
        <taxon>Peronosporales</taxon>
        <taxon>Peronosporaceae</taxon>
        <taxon>Phytophthora</taxon>
    </lineage>
</organism>
<evidence type="ECO:0000313" key="6">
    <source>
        <dbReference type="Proteomes" id="UP000237271"/>
    </source>
</evidence>
<keyword evidence="6" id="KW-1185">Reference proteome</keyword>
<feature type="compositionally biased region" description="Polar residues" evidence="3">
    <location>
        <begin position="735"/>
        <end position="745"/>
    </location>
</feature>
<name>A0A2P4YRU3_9STRA</name>
<accession>A0A2P4YRU3</accession>
<feature type="compositionally biased region" description="Basic residues" evidence="3">
    <location>
        <begin position="191"/>
        <end position="201"/>
    </location>
</feature>
<comment type="caution">
    <text evidence="5">The sequence shown here is derived from an EMBL/GenBank/DDBJ whole genome shotgun (WGS) entry which is preliminary data.</text>
</comment>
<evidence type="ECO:0000256" key="1">
    <source>
        <dbReference type="ARBA" id="ARBA00006545"/>
    </source>
</evidence>
<dbReference type="Proteomes" id="UP000237271">
    <property type="component" value="Unassembled WGS sequence"/>
</dbReference>
<dbReference type="EMBL" id="NCKW01000404">
    <property type="protein sequence ID" value="POM80541.1"/>
    <property type="molecule type" value="Genomic_DNA"/>
</dbReference>
<protein>
    <submittedName>
        <fullName evidence="5">Vacuolar protein sorting-associated protein</fullName>
    </submittedName>
</protein>
<dbReference type="InterPro" id="IPR026854">
    <property type="entry name" value="VPS13_N"/>
</dbReference>
<evidence type="ECO:0000256" key="3">
    <source>
        <dbReference type="SAM" id="MobiDB-lite"/>
    </source>
</evidence>
<dbReference type="PANTHER" id="PTHR16166:SF93">
    <property type="entry name" value="INTERMEMBRANE LIPID TRANSFER PROTEIN VPS13"/>
    <property type="match status" value="1"/>
</dbReference>
<dbReference type="OrthoDB" id="428159at2759"/>
<evidence type="ECO:0000256" key="2">
    <source>
        <dbReference type="ARBA" id="ARBA00022448"/>
    </source>
</evidence>
<reference evidence="5 6" key="1">
    <citation type="journal article" date="2017" name="Genome Biol. Evol.">
        <title>Phytophthora megakarya and P. palmivora, closely related causal agents of cacao black pod rot, underwent increases in genome sizes and gene numbers by different mechanisms.</title>
        <authorList>
            <person name="Ali S.S."/>
            <person name="Shao J."/>
            <person name="Lary D.J."/>
            <person name="Kronmiller B."/>
            <person name="Shen D."/>
            <person name="Strem M.D."/>
            <person name="Amoako-Attah I."/>
            <person name="Akrofi A.Y."/>
            <person name="Begoude B.A."/>
            <person name="Ten Hoopen G.M."/>
            <person name="Coulibaly K."/>
            <person name="Kebe B.I."/>
            <person name="Melnick R.L."/>
            <person name="Guiltinan M.J."/>
            <person name="Tyler B.M."/>
            <person name="Meinhardt L.W."/>
            <person name="Bailey B.A."/>
        </authorList>
    </citation>
    <scope>NUCLEOTIDE SEQUENCE [LARGE SCALE GENOMIC DNA]</scope>
    <source>
        <strain evidence="6">sbr112.9</strain>
    </source>
</reference>
<dbReference type="PANTHER" id="PTHR16166">
    <property type="entry name" value="VACUOLAR PROTEIN SORTING-ASSOCIATED PROTEIN VPS13"/>
    <property type="match status" value="1"/>
</dbReference>